<dbReference type="Pfam" id="PF13577">
    <property type="entry name" value="SnoaL_4"/>
    <property type="match status" value="1"/>
</dbReference>
<accession>A0A031K3L0</accession>
<reference evidence="2 3" key="1">
    <citation type="submission" date="2014-03" db="EMBL/GenBank/DDBJ databases">
        <title>Whole genome sequence of Novosphingobium resinovorum KF1.</title>
        <authorList>
            <person name="Gan H.M."/>
            <person name="Gan H.Y."/>
            <person name="Chew T.H."/>
            <person name="Savka M.A."/>
        </authorList>
    </citation>
    <scope>NUCLEOTIDE SEQUENCE [LARGE SCALE GENOMIC DNA]</scope>
    <source>
        <strain evidence="2 3">KF1</strain>
    </source>
</reference>
<comment type="caution">
    <text evidence="2">The sequence shown here is derived from an EMBL/GenBank/DDBJ whole genome shotgun (WGS) entry which is preliminary data.</text>
</comment>
<dbReference type="eggNOG" id="COG3631">
    <property type="taxonomic scope" value="Bacteria"/>
</dbReference>
<protein>
    <recommendedName>
        <fullName evidence="1">SnoaL-like domain-containing protein</fullName>
    </recommendedName>
</protein>
<dbReference type="Proteomes" id="UP000024329">
    <property type="component" value="Unassembled WGS sequence"/>
</dbReference>
<dbReference type="RefSeq" id="WP_008830429.1">
    <property type="nucleotide sequence ID" value="NZ_JFYZ01000001.1"/>
</dbReference>
<evidence type="ECO:0000313" key="3">
    <source>
        <dbReference type="Proteomes" id="UP000024329"/>
    </source>
</evidence>
<gene>
    <name evidence="2" type="ORF">BV97_00307</name>
</gene>
<dbReference type="EMBL" id="JFYZ01000001">
    <property type="protein sequence ID" value="EZP84551.1"/>
    <property type="molecule type" value="Genomic_DNA"/>
</dbReference>
<organism evidence="2 3">
    <name type="scientific">Novosphingobium resinovorum</name>
    <dbReference type="NCBI Taxonomy" id="158500"/>
    <lineage>
        <taxon>Bacteria</taxon>
        <taxon>Pseudomonadati</taxon>
        <taxon>Pseudomonadota</taxon>
        <taxon>Alphaproteobacteria</taxon>
        <taxon>Sphingomonadales</taxon>
        <taxon>Sphingomonadaceae</taxon>
        <taxon>Novosphingobium</taxon>
    </lineage>
</organism>
<evidence type="ECO:0000313" key="2">
    <source>
        <dbReference type="EMBL" id="EZP84551.1"/>
    </source>
</evidence>
<evidence type="ECO:0000259" key="1">
    <source>
        <dbReference type="Pfam" id="PF13577"/>
    </source>
</evidence>
<dbReference type="AlphaFoldDB" id="A0A031K3L0"/>
<dbReference type="InterPro" id="IPR037401">
    <property type="entry name" value="SnoaL-like"/>
</dbReference>
<dbReference type="PATRIC" id="fig|158500.4.peg.313"/>
<sequence length="147" mass="16612">MAFTGPLEDRILIRELLDTYAHAVMTRDAETWASTWAEDSYWALPEFPDLGGFTGKETIVSAWVESMKNYGLGGNAAKPMVYVAHPGEIRVNGDRASAISYTSEIFEDPASGKTMRLRGRYVDELAKADGQWRFTRREYTTFDARED</sequence>
<feature type="domain" description="SnoaL-like" evidence="1">
    <location>
        <begin position="7"/>
        <end position="137"/>
    </location>
</feature>
<name>A0A031K3L0_9SPHN</name>
<dbReference type="Gene3D" id="3.10.450.50">
    <property type="match status" value="1"/>
</dbReference>
<proteinExistence type="predicted"/>
<dbReference type="STRING" id="158500.BES08_01595"/>
<dbReference type="SUPFAM" id="SSF54427">
    <property type="entry name" value="NTF2-like"/>
    <property type="match status" value="1"/>
</dbReference>
<dbReference type="InterPro" id="IPR032710">
    <property type="entry name" value="NTF2-like_dom_sf"/>
</dbReference>